<keyword evidence="6" id="KW-1185">Reference proteome</keyword>
<dbReference type="NCBIfam" id="TIGR00787">
    <property type="entry name" value="dctP"/>
    <property type="match status" value="1"/>
</dbReference>
<evidence type="ECO:0000256" key="1">
    <source>
        <dbReference type="ARBA" id="ARBA00009023"/>
    </source>
</evidence>
<dbReference type="PANTHER" id="PTHR33376">
    <property type="match status" value="1"/>
</dbReference>
<keyword evidence="3 4" id="KW-0732">Signal</keyword>
<keyword evidence="5" id="KW-0675">Receptor</keyword>
<proteinExistence type="inferred from homology"/>
<dbReference type="InterPro" id="IPR018389">
    <property type="entry name" value="DctP_fam"/>
</dbReference>
<evidence type="ECO:0000256" key="3">
    <source>
        <dbReference type="ARBA" id="ARBA00022729"/>
    </source>
</evidence>
<dbReference type="Proteomes" id="UP000295678">
    <property type="component" value="Unassembled WGS sequence"/>
</dbReference>
<dbReference type="EMBL" id="SMAK01000005">
    <property type="protein sequence ID" value="TCT10546.1"/>
    <property type="molecule type" value="Genomic_DNA"/>
</dbReference>
<dbReference type="GO" id="GO:0030288">
    <property type="term" value="C:outer membrane-bounded periplasmic space"/>
    <property type="evidence" value="ECO:0007669"/>
    <property type="project" value="InterPro"/>
</dbReference>
<dbReference type="Gene3D" id="3.40.190.170">
    <property type="entry name" value="Bacterial extracellular solute-binding protein, family 7"/>
    <property type="match status" value="1"/>
</dbReference>
<dbReference type="Pfam" id="PF03480">
    <property type="entry name" value="DctP"/>
    <property type="match status" value="1"/>
</dbReference>
<comment type="similarity">
    <text evidence="1">Belongs to the bacterial solute-binding protein 7 family.</text>
</comment>
<evidence type="ECO:0000313" key="6">
    <source>
        <dbReference type="Proteomes" id="UP000295678"/>
    </source>
</evidence>
<dbReference type="GO" id="GO:0055085">
    <property type="term" value="P:transmembrane transport"/>
    <property type="evidence" value="ECO:0007669"/>
    <property type="project" value="InterPro"/>
</dbReference>
<sequence>MTAFVRLTAFAAAAFALAVPDLAAAQTVLRYAHVGAEGESQTRYAAELAELVKEKTDGRVVIQVFPGSQLGNLSEMIDGVRIGSIQMAHHDFSSLDRIEPDVAVFNAPFAYRNPEHAMKATAEATSPVMREINKKLVEKGGVRIVGNFYRGARQLTARYPVYSPKDMEGKKFRAVPVPLWNSMIKGMGAIPTPVEISEIMPALMTGLVEGQENPLNNIIARKMYEANKYVMMTSHMESVLAVFVNEEAWQKIPEADRALMQEAFDEMAQRSLQWARDAEAGEIQFLKDNGVTIIDASNGLDIEAFREAVGKQIRADYPGWSAYLEQIAAIE</sequence>
<reference evidence="5 6" key="1">
    <citation type="submission" date="2019-03" db="EMBL/GenBank/DDBJ databases">
        <title>Genomic Encyclopedia of Type Strains, Phase IV (KMG-IV): sequencing the most valuable type-strain genomes for metagenomic binning, comparative biology and taxonomic classification.</title>
        <authorList>
            <person name="Goeker M."/>
        </authorList>
    </citation>
    <scope>NUCLEOTIDE SEQUENCE [LARGE SCALE GENOMIC DNA]</scope>
    <source>
        <strain evidence="5 6">DSM 19345</strain>
    </source>
</reference>
<dbReference type="PIRSF" id="PIRSF006470">
    <property type="entry name" value="DctB"/>
    <property type="match status" value="1"/>
</dbReference>
<evidence type="ECO:0000256" key="2">
    <source>
        <dbReference type="ARBA" id="ARBA00022448"/>
    </source>
</evidence>
<protein>
    <submittedName>
        <fullName evidence="5">Tripartite ATP-independent transporter DctP family solute receptor</fullName>
    </submittedName>
</protein>
<evidence type="ECO:0000256" key="4">
    <source>
        <dbReference type="SAM" id="SignalP"/>
    </source>
</evidence>
<dbReference type="PANTHER" id="PTHR33376:SF7">
    <property type="entry name" value="C4-DICARBOXYLATE-BINDING PROTEIN DCTB"/>
    <property type="match status" value="1"/>
</dbReference>
<gene>
    <name evidence="5" type="ORF">EDC22_10544</name>
</gene>
<dbReference type="OrthoDB" id="9803763at2"/>
<keyword evidence="2" id="KW-0813">Transport</keyword>
<dbReference type="NCBIfam" id="NF037995">
    <property type="entry name" value="TRAP_S1"/>
    <property type="match status" value="1"/>
</dbReference>
<dbReference type="InterPro" id="IPR038404">
    <property type="entry name" value="TRAP_DctP_sf"/>
</dbReference>
<feature type="signal peptide" evidence="4">
    <location>
        <begin position="1"/>
        <end position="18"/>
    </location>
</feature>
<comment type="caution">
    <text evidence="5">The sequence shown here is derived from an EMBL/GenBank/DDBJ whole genome shotgun (WGS) entry which is preliminary data.</text>
</comment>
<dbReference type="InterPro" id="IPR004682">
    <property type="entry name" value="TRAP_DctP"/>
</dbReference>
<accession>A0A4R3MB64</accession>
<dbReference type="CDD" id="cd13603">
    <property type="entry name" value="PBP2_TRAP_Siap_TeaA_like"/>
    <property type="match status" value="1"/>
</dbReference>
<feature type="chain" id="PRO_5020902934" evidence="4">
    <location>
        <begin position="19"/>
        <end position="331"/>
    </location>
</feature>
<dbReference type="AlphaFoldDB" id="A0A4R3MB64"/>
<dbReference type="RefSeq" id="WP_132806408.1">
    <property type="nucleotide sequence ID" value="NZ_SMAK01000005.1"/>
</dbReference>
<name>A0A4R3MB64_9HYPH</name>
<organism evidence="5 6">
    <name type="scientific">Tepidamorphus gemmatus</name>
    <dbReference type="NCBI Taxonomy" id="747076"/>
    <lineage>
        <taxon>Bacteria</taxon>
        <taxon>Pseudomonadati</taxon>
        <taxon>Pseudomonadota</taxon>
        <taxon>Alphaproteobacteria</taxon>
        <taxon>Hyphomicrobiales</taxon>
        <taxon>Tepidamorphaceae</taxon>
        <taxon>Tepidamorphus</taxon>
    </lineage>
</organism>
<evidence type="ECO:0000313" key="5">
    <source>
        <dbReference type="EMBL" id="TCT10546.1"/>
    </source>
</evidence>